<comment type="similarity">
    <text evidence="2">Belongs to the V-ATPase 116 kDa subunit family.</text>
</comment>
<feature type="transmembrane region" description="Helical" evidence="9">
    <location>
        <begin position="500"/>
        <end position="518"/>
    </location>
</feature>
<evidence type="ECO:0000256" key="4">
    <source>
        <dbReference type="ARBA" id="ARBA00022692"/>
    </source>
</evidence>
<keyword evidence="4 9" id="KW-0812">Transmembrane</keyword>
<evidence type="ECO:0000256" key="9">
    <source>
        <dbReference type="SAM" id="Phobius"/>
    </source>
</evidence>
<keyword evidence="11" id="KW-1185">Reference proteome</keyword>
<dbReference type="GO" id="GO:0051117">
    <property type="term" value="F:ATPase binding"/>
    <property type="evidence" value="ECO:0007669"/>
    <property type="project" value="TreeGrafter"/>
</dbReference>
<feature type="transmembrane region" description="Helical" evidence="9">
    <location>
        <begin position="390"/>
        <end position="411"/>
    </location>
</feature>
<comment type="subcellular location">
    <subcellularLocation>
        <location evidence="1">Membrane</location>
        <topology evidence="1">Multi-pass membrane protein</topology>
    </subcellularLocation>
</comment>
<evidence type="ECO:0000256" key="6">
    <source>
        <dbReference type="ARBA" id="ARBA00023065"/>
    </source>
</evidence>
<dbReference type="PANTHER" id="PTHR11629">
    <property type="entry name" value="VACUOLAR PROTON ATPASES"/>
    <property type="match status" value="1"/>
</dbReference>
<dbReference type="GO" id="GO:0046961">
    <property type="term" value="F:proton-transporting ATPase activity, rotational mechanism"/>
    <property type="evidence" value="ECO:0007669"/>
    <property type="project" value="InterPro"/>
</dbReference>
<evidence type="ECO:0000313" key="11">
    <source>
        <dbReference type="Proteomes" id="UP001241537"/>
    </source>
</evidence>
<proteinExistence type="inferred from homology"/>
<feature type="transmembrane region" description="Helical" evidence="9">
    <location>
        <begin position="437"/>
        <end position="459"/>
    </location>
</feature>
<dbReference type="GO" id="GO:0016471">
    <property type="term" value="C:vacuolar proton-transporting V-type ATPase complex"/>
    <property type="evidence" value="ECO:0007669"/>
    <property type="project" value="TreeGrafter"/>
</dbReference>
<feature type="transmembrane region" description="Helical" evidence="9">
    <location>
        <begin position="353"/>
        <end position="378"/>
    </location>
</feature>
<evidence type="ECO:0000256" key="2">
    <source>
        <dbReference type="ARBA" id="ARBA00009904"/>
    </source>
</evidence>
<dbReference type="Pfam" id="PF01496">
    <property type="entry name" value="V_ATPase_I"/>
    <property type="match status" value="1"/>
</dbReference>
<name>A0AAE3VAB7_9FIRM</name>
<keyword evidence="3" id="KW-0813">Transport</keyword>
<feature type="transmembrane region" description="Helical" evidence="9">
    <location>
        <begin position="471"/>
        <end position="494"/>
    </location>
</feature>
<organism evidence="10 11">
    <name type="scientific">Moryella indoligenes</name>
    <dbReference type="NCBI Taxonomy" id="371674"/>
    <lineage>
        <taxon>Bacteria</taxon>
        <taxon>Bacillati</taxon>
        <taxon>Bacillota</taxon>
        <taxon>Clostridia</taxon>
        <taxon>Lachnospirales</taxon>
        <taxon>Lachnospiraceae</taxon>
        <taxon>Moryella</taxon>
    </lineage>
</organism>
<dbReference type="EMBL" id="JAUSTO010000004">
    <property type="protein sequence ID" value="MDQ0152240.1"/>
    <property type="molecule type" value="Genomic_DNA"/>
</dbReference>
<evidence type="ECO:0000256" key="7">
    <source>
        <dbReference type="ARBA" id="ARBA00023136"/>
    </source>
</evidence>
<evidence type="ECO:0000256" key="1">
    <source>
        <dbReference type="ARBA" id="ARBA00004141"/>
    </source>
</evidence>
<evidence type="ECO:0000256" key="3">
    <source>
        <dbReference type="ARBA" id="ARBA00022448"/>
    </source>
</evidence>
<evidence type="ECO:0000256" key="5">
    <source>
        <dbReference type="ARBA" id="ARBA00022989"/>
    </source>
</evidence>
<feature type="coiled-coil region" evidence="8">
    <location>
        <begin position="95"/>
        <end position="122"/>
    </location>
</feature>
<gene>
    <name evidence="10" type="ORF">J2S20_000925</name>
</gene>
<protein>
    <submittedName>
        <fullName evidence="10">V/A-type H+-transporting ATPase subunit I</fullName>
    </submittedName>
</protein>
<dbReference type="Proteomes" id="UP001241537">
    <property type="component" value="Unassembled WGS sequence"/>
</dbReference>
<keyword evidence="6" id="KW-0406">Ion transport</keyword>
<dbReference type="RefSeq" id="WP_307253705.1">
    <property type="nucleotide sequence ID" value="NZ_JAUSTO010000004.1"/>
</dbReference>
<keyword evidence="7 9" id="KW-0472">Membrane</keyword>
<dbReference type="PANTHER" id="PTHR11629:SF63">
    <property type="entry name" value="V-TYPE PROTON ATPASE SUBUNIT A"/>
    <property type="match status" value="1"/>
</dbReference>
<reference evidence="10" key="1">
    <citation type="submission" date="2023-07" db="EMBL/GenBank/DDBJ databases">
        <title>Genomic Encyclopedia of Type Strains, Phase IV (KMG-IV): sequencing the most valuable type-strain genomes for metagenomic binning, comparative biology and taxonomic classification.</title>
        <authorList>
            <person name="Goeker M."/>
        </authorList>
    </citation>
    <scope>NUCLEOTIDE SEQUENCE</scope>
    <source>
        <strain evidence="10">DSM 19659</strain>
    </source>
</reference>
<dbReference type="GO" id="GO:0007035">
    <property type="term" value="P:vacuolar acidification"/>
    <property type="evidence" value="ECO:0007669"/>
    <property type="project" value="TreeGrafter"/>
</dbReference>
<comment type="caution">
    <text evidence="10">The sequence shown here is derived from an EMBL/GenBank/DDBJ whole genome shotgun (WGS) entry which is preliminary data.</text>
</comment>
<evidence type="ECO:0000313" key="10">
    <source>
        <dbReference type="EMBL" id="MDQ0152240.1"/>
    </source>
</evidence>
<dbReference type="GO" id="GO:0033179">
    <property type="term" value="C:proton-transporting V-type ATPase, V0 domain"/>
    <property type="evidence" value="ECO:0007669"/>
    <property type="project" value="InterPro"/>
</dbReference>
<accession>A0AAE3VAB7</accession>
<keyword evidence="5 9" id="KW-1133">Transmembrane helix</keyword>
<dbReference type="AlphaFoldDB" id="A0AAE3VAB7"/>
<feature type="transmembrane region" description="Helical" evidence="9">
    <location>
        <begin position="594"/>
        <end position="615"/>
    </location>
</feature>
<keyword evidence="8" id="KW-0175">Coiled coil</keyword>
<evidence type="ECO:0000256" key="8">
    <source>
        <dbReference type="SAM" id="Coils"/>
    </source>
</evidence>
<sequence length="643" mass="72792">MIEAMYFVTVTGPKEDLERVTDQYLSQYSIQLENALTVLRNNAKLVPLTDKDPYREIYAQSENMRPAFGDLRTAKLHTLSADRAVEIVHELSDAMDGPNRELTALREEKQALEERLSLMEQFIGLNYDLDTILHFKYLRYRFGRISKEYYAEMMEYVISRGDSIFTTCRSYDDYVWGVYFVPEAISARVDSVYASLHFERFFLPDEYTGTPQEASRALQEKIADTDQKIAAVSQKLSAMLEEWKSDFLSANRLLEQKSRFFGVRRLAAFSKHDGGTYYILCGWMRKKEALSLKRELDPDPLTYCVVEKDRPDVVKPPPTLLKNGPLTRPFELFVEMYGLPNYRELDPTSLIAFSYSFFFGFMFGDLGQGLCLALIGAIIARRKNSRLGAIIARCGIFSAVFGVLFGSVFGLEDMIPALWLRPAEALMQLPGIGKLNAVFIIAILIGMCMILLMMGFSVVNHLRLREPGEAYFDTNGLAGMVFYLSLLSVVLLALTGRSIPGHQLMALLFALPLLLIFLKEPLSARLLGQKHEEKEDPVMFIVQGFFELFEVLLSYFSNTLSFVRVGAFAVSHASMMGVVLMLSGAGSGQIGWPGIVLGNIFVCCMEGLIVGIQVLRLEYYELFSRFYRGDGRPFKPYNLKQSV</sequence>
<dbReference type="InterPro" id="IPR002490">
    <property type="entry name" value="V-ATPase_116kDa_su"/>
</dbReference>